<organism evidence="1">
    <name type="scientific">Solanum chacoense</name>
    <name type="common">Chaco potato</name>
    <dbReference type="NCBI Taxonomy" id="4108"/>
    <lineage>
        <taxon>Eukaryota</taxon>
        <taxon>Viridiplantae</taxon>
        <taxon>Streptophyta</taxon>
        <taxon>Embryophyta</taxon>
        <taxon>Tracheophyta</taxon>
        <taxon>Spermatophyta</taxon>
        <taxon>Magnoliopsida</taxon>
        <taxon>eudicotyledons</taxon>
        <taxon>Gunneridae</taxon>
        <taxon>Pentapetalae</taxon>
        <taxon>asterids</taxon>
        <taxon>lamiids</taxon>
        <taxon>Solanales</taxon>
        <taxon>Solanaceae</taxon>
        <taxon>Solanoideae</taxon>
        <taxon>Solaneae</taxon>
        <taxon>Solanum</taxon>
    </lineage>
</organism>
<reference evidence="1" key="1">
    <citation type="submission" date="2015-12" db="EMBL/GenBank/DDBJ databases">
        <title>Gene expression during late stages of embryo sac development: a critical building block for successful pollen-pistil interactions.</title>
        <authorList>
            <person name="Liu Y."/>
            <person name="Joly V."/>
            <person name="Sabar M."/>
            <person name="Matton D.P."/>
        </authorList>
    </citation>
    <scope>NUCLEOTIDE SEQUENCE</scope>
</reference>
<dbReference type="EMBL" id="GEDG01037402">
    <property type="protein sequence ID" value="JAP08151.1"/>
    <property type="molecule type" value="Transcribed_RNA"/>
</dbReference>
<protein>
    <submittedName>
        <fullName evidence="1">Putative ovule protein</fullName>
    </submittedName>
</protein>
<accession>A0A0V0GK74</accession>
<sequence>MLRAQANMSGICFRIATASSPSITYHLSTPIISSWPESNLTTGSRLPFPQISEISRSYNL</sequence>
<evidence type="ECO:0000313" key="1">
    <source>
        <dbReference type="EMBL" id="JAP08151.1"/>
    </source>
</evidence>
<dbReference type="AlphaFoldDB" id="A0A0V0GK74"/>
<name>A0A0V0GK74_SOLCH</name>
<proteinExistence type="predicted"/>